<evidence type="ECO:0000259" key="4">
    <source>
        <dbReference type="Pfam" id="PF14257"/>
    </source>
</evidence>
<sequence length="319" mass="34160">MARDTRRWLLALALASLVVLAGCSGSGNDAAMQATAGGNPDLSNEEKATQSGGGGGANSNGNAVQAQNRALIRTGTVEVTVNDYDAARRNLSREVERLGGFVSDSTQQVNKRGNRTWTTGELVLRVPKDNFSALISRAKQTGQVREASTSTKDVTKKLVDLEARLQNLKAQRQKLRDLYAAANDTENVLEIQKRLSEVQSEIERLEARRKSLNRKVAYSTLTVRLNERPPEGPSTSDTESWYDTGLLSAFVSSAHGVVVVARGLAVGLAYGLPYVLAFGLPVAGVVAFWRRRRSDDSAGADLPDAPDSGDSGDAAEEDG</sequence>
<dbReference type="Pfam" id="PF14257">
    <property type="entry name" value="DUF4349"/>
    <property type="match status" value="1"/>
</dbReference>
<keyword evidence="6" id="KW-1185">Reference proteome</keyword>
<dbReference type="GeneID" id="72186723"/>
<evidence type="ECO:0000256" key="2">
    <source>
        <dbReference type="SAM" id="MobiDB-lite"/>
    </source>
</evidence>
<evidence type="ECO:0000256" key="3">
    <source>
        <dbReference type="SAM" id="Phobius"/>
    </source>
</evidence>
<accession>A0A8U0HT17</accession>
<gene>
    <name evidence="5" type="ORF">M0R89_15950</name>
</gene>
<dbReference type="KEGG" id="halx:M0R89_15950"/>
<feature type="transmembrane region" description="Helical" evidence="3">
    <location>
        <begin position="268"/>
        <end position="289"/>
    </location>
</feature>
<evidence type="ECO:0000256" key="1">
    <source>
        <dbReference type="SAM" id="Coils"/>
    </source>
</evidence>
<dbReference type="RefSeq" id="WP_248650068.1">
    <property type="nucleotide sequence ID" value="NZ_CP096659.1"/>
</dbReference>
<protein>
    <submittedName>
        <fullName evidence="5">DUF4349 domain-containing protein</fullName>
    </submittedName>
</protein>
<keyword evidence="3" id="KW-0812">Transmembrane</keyword>
<evidence type="ECO:0000313" key="6">
    <source>
        <dbReference type="Proteomes" id="UP000830729"/>
    </source>
</evidence>
<keyword evidence="3" id="KW-1133">Transmembrane helix</keyword>
<feature type="region of interest" description="Disordered" evidence="2">
    <location>
        <begin position="32"/>
        <end position="62"/>
    </location>
</feature>
<name>A0A8U0HT17_9EURY</name>
<feature type="region of interest" description="Disordered" evidence="2">
    <location>
        <begin position="295"/>
        <end position="319"/>
    </location>
</feature>
<organism evidence="5 6">
    <name type="scientific">Halorussus limi</name>
    <dbReference type="NCBI Taxonomy" id="2938695"/>
    <lineage>
        <taxon>Archaea</taxon>
        <taxon>Methanobacteriati</taxon>
        <taxon>Methanobacteriota</taxon>
        <taxon>Stenosarchaea group</taxon>
        <taxon>Halobacteria</taxon>
        <taxon>Halobacteriales</taxon>
        <taxon>Haladaptataceae</taxon>
        <taxon>Halorussus</taxon>
    </lineage>
</organism>
<evidence type="ECO:0000313" key="5">
    <source>
        <dbReference type="EMBL" id="UPV74018.1"/>
    </source>
</evidence>
<reference evidence="5 6" key="1">
    <citation type="submission" date="2022-04" db="EMBL/GenBank/DDBJ databases">
        <title>Diverse halophilic archaea isolated from saline environments.</title>
        <authorList>
            <person name="Cui H.-L."/>
        </authorList>
    </citation>
    <scope>NUCLEOTIDE SEQUENCE [LARGE SCALE GENOMIC DNA]</scope>
    <source>
        <strain evidence="5 6">XZYJT49</strain>
    </source>
</reference>
<feature type="domain" description="DUF4349" evidence="4">
    <location>
        <begin position="69"/>
        <end position="285"/>
    </location>
</feature>
<dbReference type="Proteomes" id="UP000830729">
    <property type="component" value="Chromosome"/>
</dbReference>
<dbReference type="EMBL" id="CP096659">
    <property type="protein sequence ID" value="UPV74018.1"/>
    <property type="molecule type" value="Genomic_DNA"/>
</dbReference>
<dbReference type="AlphaFoldDB" id="A0A8U0HT17"/>
<proteinExistence type="predicted"/>
<feature type="coiled-coil region" evidence="1">
    <location>
        <begin position="151"/>
        <end position="215"/>
    </location>
</feature>
<feature type="compositionally biased region" description="Low complexity" evidence="2">
    <location>
        <begin position="297"/>
        <end position="312"/>
    </location>
</feature>
<keyword evidence="1" id="KW-0175">Coiled coil</keyword>
<dbReference type="PROSITE" id="PS51257">
    <property type="entry name" value="PROKAR_LIPOPROTEIN"/>
    <property type="match status" value="1"/>
</dbReference>
<dbReference type="InterPro" id="IPR025645">
    <property type="entry name" value="DUF4349"/>
</dbReference>
<keyword evidence="3" id="KW-0472">Membrane</keyword>